<dbReference type="AlphaFoldDB" id="A0A8K1C6A1"/>
<name>A0A8K1C6A1_PYTOL</name>
<proteinExistence type="predicted"/>
<reference evidence="1" key="1">
    <citation type="submission" date="2019-03" db="EMBL/GenBank/DDBJ databases">
        <title>Long read genome sequence of the mycoparasitic Pythium oligandrum ATCC 38472 isolated from sugarbeet rhizosphere.</title>
        <authorList>
            <person name="Gaulin E."/>
        </authorList>
    </citation>
    <scope>NUCLEOTIDE SEQUENCE</scope>
    <source>
        <strain evidence="1">ATCC 38472_TT</strain>
    </source>
</reference>
<comment type="caution">
    <text evidence="1">The sequence shown here is derived from an EMBL/GenBank/DDBJ whole genome shotgun (WGS) entry which is preliminary data.</text>
</comment>
<keyword evidence="2" id="KW-1185">Reference proteome</keyword>
<organism evidence="1 2">
    <name type="scientific">Pythium oligandrum</name>
    <name type="common">Mycoparasitic fungus</name>
    <dbReference type="NCBI Taxonomy" id="41045"/>
    <lineage>
        <taxon>Eukaryota</taxon>
        <taxon>Sar</taxon>
        <taxon>Stramenopiles</taxon>
        <taxon>Oomycota</taxon>
        <taxon>Peronosporomycetes</taxon>
        <taxon>Pythiales</taxon>
        <taxon>Pythiaceae</taxon>
        <taxon>Pythium</taxon>
    </lineage>
</organism>
<evidence type="ECO:0000313" key="2">
    <source>
        <dbReference type="Proteomes" id="UP000794436"/>
    </source>
</evidence>
<gene>
    <name evidence="1" type="ORF">Poli38472_003145</name>
</gene>
<dbReference type="OrthoDB" id="128901at2759"/>
<sequence>MSEPPTKIPRLGVEEQCLPGAPESTAQTVRDLLQVPLVFPYSGRTKFYVRSCYPQYYLLIEKVVMAKVKKCITLTGSPGIGKSVFYTYFCDLYRERHPTTWVIAAAFLRGKHYKIETIEALERAIRENKLEIKSEDKSNWTRAVNSWEANGQPQRDAKYGEAISKIPQYVCTWEH</sequence>
<accession>A0A8K1C6A1</accession>
<protein>
    <submittedName>
        <fullName evidence="1">Uncharacterized protein</fullName>
    </submittedName>
</protein>
<evidence type="ECO:0000313" key="1">
    <source>
        <dbReference type="EMBL" id="TMW57220.1"/>
    </source>
</evidence>
<dbReference type="EMBL" id="SPLM01000144">
    <property type="protein sequence ID" value="TMW57220.1"/>
    <property type="molecule type" value="Genomic_DNA"/>
</dbReference>
<dbReference type="Proteomes" id="UP000794436">
    <property type="component" value="Unassembled WGS sequence"/>
</dbReference>